<dbReference type="GO" id="GO:0016829">
    <property type="term" value="F:lyase activity"/>
    <property type="evidence" value="ECO:0007669"/>
    <property type="project" value="UniProtKB-KW"/>
</dbReference>
<dbReference type="PANTHER" id="PTHR40124">
    <property type="match status" value="1"/>
</dbReference>
<evidence type="ECO:0000259" key="1">
    <source>
        <dbReference type="Pfam" id="PF21294"/>
    </source>
</evidence>
<dbReference type="OrthoDB" id="3337916at2759"/>
<keyword evidence="3" id="KW-1185">Reference proteome</keyword>
<dbReference type="Proteomes" id="UP000807342">
    <property type="component" value="Unassembled WGS sequence"/>
</dbReference>
<dbReference type="Gene3D" id="2.60.120.200">
    <property type="match status" value="1"/>
</dbReference>
<keyword evidence="2" id="KW-0456">Lyase</keyword>
<evidence type="ECO:0000313" key="3">
    <source>
        <dbReference type="Proteomes" id="UP000807342"/>
    </source>
</evidence>
<accession>A0A9P5X8B7</accession>
<dbReference type="AlphaFoldDB" id="A0A9P5X8B7"/>
<feature type="domain" description="Polysaccharide lyase 14" evidence="1">
    <location>
        <begin position="69"/>
        <end position="290"/>
    </location>
</feature>
<gene>
    <name evidence="2" type="ORF">P691DRAFT_804991</name>
</gene>
<comment type="caution">
    <text evidence="2">The sequence shown here is derived from an EMBL/GenBank/DDBJ whole genome shotgun (WGS) entry which is preliminary data.</text>
</comment>
<protein>
    <submittedName>
        <fullName evidence="2">Polysaccharide lyase family 14 protein</fullName>
    </submittedName>
</protein>
<name>A0A9P5X8B7_9AGAR</name>
<evidence type="ECO:0000313" key="2">
    <source>
        <dbReference type="EMBL" id="KAF9445950.1"/>
    </source>
</evidence>
<dbReference type="EMBL" id="MU151272">
    <property type="protein sequence ID" value="KAF9445950.1"/>
    <property type="molecule type" value="Genomic_DNA"/>
</dbReference>
<dbReference type="InterPro" id="IPR048958">
    <property type="entry name" value="Polysacc_lyase_14"/>
</dbReference>
<organism evidence="2 3">
    <name type="scientific">Macrolepiota fuliginosa MF-IS2</name>
    <dbReference type="NCBI Taxonomy" id="1400762"/>
    <lineage>
        <taxon>Eukaryota</taxon>
        <taxon>Fungi</taxon>
        <taxon>Dikarya</taxon>
        <taxon>Basidiomycota</taxon>
        <taxon>Agaricomycotina</taxon>
        <taxon>Agaricomycetes</taxon>
        <taxon>Agaricomycetidae</taxon>
        <taxon>Agaricales</taxon>
        <taxon>Agaricineae</taxon>
        <taxon>Agaricaceae</taxon>
        <taxon>Macrolepiota</taxon>
    </lineage>
</organism>
<reference evidence="2" key="1">
    <citation type="submission" date="2020-11" db="EMBL/GenBank/DDBJ databases">
        <authorList>
            <consortium name="DOE Joint Genome Institute"/>
            <person name="Ahrendt S."/>
            <person name="Riley R."/>
            <person name="Andreopoulos W."/>
            <person name="Labutti K."/>
            <person name="Pangilinan J."/>
            <person name="Ruiz-Duenas F.J."/>
            <person name="Barrasa J.M."/>
            <person name="Sanchez-Garcia M."/>
            <person name="Camarero S."/>
            <person name="Miyauchi S."/>
            <person name="Serrano A."/>
            <person name="Linde D."/>
            <person name="Babiker R."/>
            <person name="Drula E."/>
            <person name="Ayuso-Fernandez I."/>
            <person name="Pacheco R."/>
            <person name="Padilla G."/>
            <person name="Ferreira P."/>
            <person name="Barriuso J."/>
            <person name="Kellner H."/>
            <person name="Castanera R."/>
            <person name="Alfaro M."/>
            <person name="Ramirez L."/>
            <person name="Pisabarro A.G."/>
            <person name="Kuo A."/>
            <person name="Tritt A."/>
            <person name="Lipzen A."/>
            <person name="He G."/>
            <person name="Yan M."/>
            <person name="Ng V."/>
            <person name="Cullen D."/>
            <person name="Martin F."/>
            <person name="Rosso M.-N."/>
            <person name="Henrissat B."/>
            <person name="Hibbett D."/>
            <person name="Martinez A.T."/>
            <person name="Grigoriev I.V."/>
        </authorList>
    </citation>
    <scope>NUCLEOTIDE SEQUENCE</scope>
    <source>
        <strain evidence="2">MF-IS2</strain>
    </source>
</reference>
<dbReference type="Pfam" id="PF21294">
    <property type="entry name" value="Polysacc_lyase_14"/>
    <property type="match status" value="1"/>
</dbReference>
<dbReference type="PANTHER" id="PTHR40124:SF1">
    <property type="entry name" value="DISAGGREGATASE RELATED REPEAT PROTEIN"/>
    <property type="match status" value="1"/>
</dbReference>
<proteinExistence type="predicted"/>
<sequence>MTDYLIPILPIQQFKNGFTTCEHLKSDRITLVQLEDELLGVHRVSSRTTHNIVTPPLCRSPSPAIPPPKKAWEAFYPEGSINPSAELPGGFGFYLSGPSSFAQQLEEGANEVLVSYRMMLSDDWEWVRGGKLPGFFGGIGPFAYNCTGGRQEDRCQCFNLRPMWRPKGVGELYTYLPLVESNSEILKKVPPQSIQDPNYGFSVGRGAFNWVKAVGNWIAVACRIKLNAIGCSDGEVQLWVDGEPVITVHGLLLRQSNQSIIKGMHFQTFFGGHTQEWASPKDQKAWFADVTGVVL</sequence>